<dbReference type="Gene3D" id="1.50.10.10">
    <property type="match status" value="1"/>
</dbReference>
<dbReference type="InterPro" id="IPR008902">
    <property type="entry name" value="Rhamnosid_concanavalin"/>
</dbReference>
<dbReference type="PANTHER" id="PTHR33307">
    <property type="entry name" value="ALPHA-RHAMNOSIDASE (EUROFUNG)"/>
    <property type="match status" value="1"/>
</dbReference>
<dbReference type="InterPro" id="IPR013737">
    <property type="entry name" value="Bac_rhamnosid_N"/>
</dbReference>
<dbReference type="InterPro" id="IPR035396">
    <property type="entry name" value="Bac_rhamnosid6H"/>
</dbReference>
<accession>A0A934JMX4</accession>
<dbReference type="InterPro" id="IPR035398">
    <property type="entry name" value="Bac_rhamnosid_C"/>
</dbReference>
<dbReference type="RefSeq" id="WP_199469159.1">
    <property type="nucleotide sequence ID" value="NZ_JAEMNX010000017.1"/>
</dbReference>
<evidence type="ECO:0000313" key="9">
    <source>
        <dbReference type="Proteomes" id="UP000628710"/>
    </source>
</evidence>
<dbReference type="AlphaFoldDB" id="A0A934JMX4"/>
<dbReference type="Gene3D" id="2.60.420.10">
    <property type="entry name" value="Maltose phosphorylase, domain 3"/>
    <property type="match status" value="1"/>
</dbReference>
<reference evidence="8" key="1">
    <citation type="submission" date="2020-12" db="EMBL/GenBank/DDBJ databases">
        <title>Marinomonas arctica sp. nov., a psychrotolerant bacterium isolated from the Arctic.</title>
        <authorList>
            <person name="Zhang Y."/>
        </authorList>
    </citation>
    <scope>NUCLEOTIDE SEQUENCE</scope>
    <source>
        <strain evidence="8">C1424</strain>
    </source>
</reference>
<evidence type="ECO:0000259" key="7">
    <source>
        <dbReference type="Pfam" id="PF17390"/>
    </source>
</evidence>
<dbReference type="EMBL" id="JAEMNX010000017">
    <property type="protein sequence ID" value="MBJ7538756.1"/>
    <property type="molecule type" value="Genomic_DNA"/>
</dbReference>
<evidence type="ECO:0000259" key="4">
    <source>
        <dbReference type="Pfam" id="PF05592"/>
    </source>
</evidence>
<feature type="domain" description="Alpha-L-rhamnosidase concanavalin-like" evidence="4">
    <location>
        <begin position="214"/>
        <end position="303"/>
    </location>
</feature>
<dbReference type="InterPro" id="IPR008928">
    <property type="entry name" value="6-hairpin_glycosidase_sf"/>
</dbReference>
<gene>
    <name evidence="8" type="ORF">I8J31_13805</name>
</gene>
<feature type="domain" description="Bacterial alpha-L-rhamnosidase N-terminal" evidence="5">
    <location>
        <begin position="48"/>
        <end position="178"/>
    </location>
</feature>
<dbReference type="Pfam" id="PF17390">
    <property type="entry name" value="Bac_rhamnosid_C"/>
    <property type="match status" value="1"/>
</dbReference>
<feature type="domain" description="Alpha-L-rhamnosidase six-hairpin glycosidase" evidence="6">
    <location>
        <begin position="316"/>
        <end position="672"/>
    </location>
</feature>
<dbReference type="InterPro" id="IPR012341">
    <property type="entry name" value="6hp_glycosidase-like_sf"/>
</dbReference>
<dbReference type="Pfam" id="PF17389">
    <property type="entry name" value="Bac_rhamnosid6H"/>
    <property type="match status" value="1"/>
</dbReference>
<dbReference type="PANTHER" id="PTHR33307:SF6">
    <property type="entry name" value="ALPHA-RHAMNOSIDASE (EUROFUNG)-RELATED"/>
    <property type="match status" value="1"/>
</dbReference>
<comment type="caution">
    <text evidence="8">The sequence shown here is derived from an EMBL/GenBank/DDBJ whole genome shotgun (WGS) entry which is preliminary data.</text>
</comment>
<evidence type="ECO:0000259" key="5">
    <source>
        <dbReference type="Pfam" id="PF08531"/>
    </source>
</evidence>
<dbReference type="SUPFAM" id="SSF48208">
    <property type="entry name" value="Six-hairpin glycosidases"/>
    <property type="match status" value="1"/>
</dbReference>
<dbReference type="EC" id="3.2.1.40" evidence="2"/>
<evidence type="ECO:0000256" key="2">
    <source>
        <dbReference type="ARBA" id="ARBA00012652"/>
    </source>
</evidence>
<comment type="catalytic activity">
    <reaction evidence="1">
        <text>Hydrolysis of terminal non-reducing alpha-L-rhamnose residues in alpha-L-rhamnosides.</text>
        <dbReference type="EC" id="3.2.1.40"/>
    </reaction>
</comment>
<dbReference type="Proteomes" id="UP000628710">
    <property type="component" value="Unassembled WGS sequence"/>
</dbReference>
<dbReference type="Pfam" id="PF05592">
    <property type="entry name" value="Bac_rhamnosid"/>
    <property type="match status" value="1"/>
</dbReference>
<feature type="domain" description="Alpha-L-rhamnosidase C-terminal" evidence="7">
    <location>
        <begin position="674"/>
        <end position="731"/>
    </location>
</feature>
<dbReference type="GO" id="GO:0005975">
    <property type="term" value="P:carbohydrate metabolic process"/>
    <property type="evidence" value="ECO:0007669"/>
    <property type="project" value="InterPro"/>
</dbReference>
<evidence type="ECO:0000259" key="6">
    <source>
        <dbReference type="Pfam" id="PF17389"/>
    </source>
</evidence>
<dbReference type="Gene3D" id="2.60.120.260">
    <property type="entry name" value="Galactose-binding domain-like"/>
    <property type="match status" value="2"/>
</dbReference>
<dbReference type="Pfam" id="PF08531">
    <property type="entry name" value="Bac_rhamnosid_N"/>
    <property type="match status" value="1"/>
</dbReference>
<proteinExistence type="predicted"/>
<keyword evidence="3 8" id="KW-0378">Hydrolase</keyword>
<evidence type="ECO:0000313" key="8">
    <source>
        <dbReference type="EMBL" id="MBJ7538756.1"/>
    </source>
</evidence>
<evidence type="ECO:0000256" key="1">
    <source>
        <dbReference type="ARBA" id="ARBA00001445"/>
    </source>
</evidence>
<sequence>MSSDILRTVKSSAVTWVADMVAPSCDEGVGKRACFVCSTFVVSSLEHTAQLTISALGLYQVFINGRQVGDDYLTPGLTCYDDRLSFQTYHVNEYLQLGSNKIEIWLADGWYRSQIMWEECKILNCWGDSIAAIAQLELAGEVICKTDASWQSGYLPVTQSGIYLGEDYDAREERLIASHGVNILEFDKTLLVPHETAAVKALASVSPVKTWYENGDMVVDFGQNCSAVVRIQVDGNAGASLYIDFAEILDEEGCFDRRNYRDARVAVQYTLKGEGIESYEPRFTFMGFRYARIKLSGEVKLHSIQQIPLTSVPIITGGFECDVPAVNRLVQNTIWSQRSNFIEIPTDCPQRDERLGWTGDAQVFAGTACWLADCESFLIKYLRDVIHDQRPNGAIPHFSPDPTRLFPEMFDGDWAGSTGWGDAITIIPWQIYLQYGNVDILRECFPAMQKWLDHLWSLSDGPIIKPNLQWGGHGFTFGDWLQPVGDNRKPRPTIADDCAATLYHYISTDLAVKIAHLLGKEQEASALEKRALCIKEAFVDEYFSKTGRLAHNDQTSYSLAFLYDLVPEQYFDAAKHYFREVIVDAQYLIGTGFIGTPALLPALTKLGMNDLAENVFLNRKVPGWLYQIERGATTIWERWDAIAEDGTIYDPNMNSYNHYAYGAVCQWLFESVAGVSPVAHAPGYKEVLLSPTFLPALGRVSMWHDCGLGRIEASWRILEDKVAYSLSLPNGCVGILSSRLLESVVTMNGQAMNGSLAGVTVPSGKSEIVFSLT</sequence>
<dbReference type="InterPro" id="IPR016007">
    <property type="entry name" value="Alpha_rhamnosid"/>
</dbReference>
<organism evidence="8 9">
    <name type="scientific">Marinomonas transparens</name>
    <dbReference type="NCBI Taxonomy" id="2795388"/>
    <lineage>
        <taxon>Bacteria</taxon>
        <taxon>Pseudomonadati</taxon>
        <taxon>Pseudomonadota</taxon>
        <taxon>Gammaproteobacteria</taxon>
        <taxon>Oceanospirillales</taxon>
        <taxon>Oceanospirillaceae</taxon>
        <taxon>Marinomonas</taxon>
    </lineage>
</organism>
<evidence type="ECO:0000256" key="3">
    <source>
        <dbReference type="ARBA" id="ARBA00022801"/>
    </source>
</evidence>
<dbReference type="GO" id="GO:0030596">
    <property type="term" value="F:alpha-L-rhamnosidase activity"/>
    <property type="evidence" value="ECO:0007669"/>
    <property type="project" value="UniProtKB-EC"/>
</dbReference>
<protein>
    <recommendedName>
        <fullName evidence="2">alpha-L-rhamnosidase</fullName>
        <ecNumber evidence="2">3.2.1.40</ecNumber>
    </recommendedName>
</protein>
<keyword evidence="9" id="KW-1185">Reference proteome</keyword>
<name>A0A934JMX4_9GAMM</name>